<proteinExistence type="predicted"/>
<evidence type="ECO:0000313" key="3">
    <source>
        <dbReference type="Proteomes" id="UP000318102"/>
    </source>
</evidence>
<name>A0A559II35_9BACL</name>
<keyword evidence="3" id="KW-1185">Reference proteome</keyword>
<evidence type="ECO:0000313" key="2">
    <source>
        <dbReference type="EMBL" id="TVX87294.1"/>
    </source>
</evidence>
<keyword evidence="2" id="KW-0378">Hydrolase</keyword>
<dbReference type="EMBL" id="VNJK01000004">
    <property type="protein sequence ID" value="TVX87294.1"/>
    <property type="molecule type" value="Genomic_DNA"/>
</dbReference>
<sequence length="102" mass="11317">MADMQWNIAIMLEAKTLEAEKVRNWLLNHMVASDSADVYEQTKDALDVHTQVIEVIAGLTRLQQSLNRNLQTILDPDGQDEQGAGHANNGAFKGPLDLEEMA</sequence>
<dbReference type="AlphaFoldDB" id="A0A559II35"/>
<comment type="caution">
    <text evidence="2">The sequence shown here is derived from an EMBL/GenBank/DDBJ whole genome shotgun (WGS) entry which is preliminary data.</text>
</comment>
<dbReference type="OrthoDB" id="2664174at2"/>
<organism evidence="2 3">
    <name type="scientific">Paenibacillus agilis</name>
    <dbReference type="NCBI Taxonomy" id="3020863"/>
    <lineage>
        <taxon>Bacteria</taxon>
        <taxon>Bacillati</taxon>
        <taxon>Bacillota</taxon>
        <taxon>Bacilli</taxon>
        <taxon>Bacillales</taxon>
        <taxon>Paenibacillaceae</taxon>
        <taxon>Paenibacillus</taxon>
    </lineage>
</organism>
<protein>
    <submittedName>
        <fullName evidence="2">Restriction endonuclease subunit S</fullName>
    </submittedName>
</protein>
<dbReference type="Proteomes" id="UP000318102">
    <property type="component" value="Unassembled WGS sequence"/>
</dbReference>
<dbReference type="GO" id="GO:0004519">
    <property type="term" value="F:endonuclease activity"/>
    <property type="evidence" value="ECO:0007669"/>
    <property type="project" value="UniProtKB-KW"/>
</dbReference>
<feature type="region of interest" description="Disordered" evidence="1">
    <location>
        <begin position="74"/>
        <end position="102"/>
    </location>
</feature>
<dbReference type="InterPro" id="IPR058705">
    <property type="entry name" value="A_ENA"/>
</dbReference>
<keyword evidence="2" id="KW-0540">Nuclease</keyword>
<accession>A0A559II35</accession>
<evidence type="ECO:0000256" key="1">
    <source>
        <dbReference type="SAM" id="MobiDB-lite"/>
    </source>
</evidence>
<keyword evidence="2" id="KW-0255">Endonuclease</keyword>
<dbReference type="Pfam" id="PF26595">
    <property type="entry name" value="A_ENA"/>
    <property type="match status" value="1"/>
</dbReference>
<reference evidence="2 3" key="1">
    <citation type="submission" date="2019-07" db="EMBL/GenBank/DDBJ databases">
        <authorList>
            <person name="Kim J."/>
        </authorList>
    </citation>
    <scope>NUCLEOTIDE SEQUENCE [LARGE SCALE GENOMIC DNA]</scope>
    <source>
        <strain evidence="2 3">N4</strain>
    </source>
</reference>
<gene>
    <name evidence="2" type="ORF">FPZ44_22085</name>
</gene>